<dbReference type="AlphaFoldDB" id="A0AA38H459"/>
<evidence type="ECO:0000259" key="7">
    <source>
        <dbReference type="Pfam" id="PF03847"/>
    </source>
</evidence>
<dbReference type="PANTHER" id="PTHR12264">
    <property type="entry name" value="TRANSCRIPTION INITIATION FACTOR TFIID SUBUNIT 12"/>
    <property type="match status" value="1"/>
</dbReference>
<dbReference type="Gene3D" id="1.10.20.10">
    <property type="entry name" value="Histone, subunit A"/>
    <property type="match status" value="1"/>
</dbReference>
<dbReference type="InterPro" id="IPR003228">
    <property type="entry name" value="TFIID_TAF12_dom"/>
</dbReference>
<gene>
    <name evidence="8" type="ORF">MKK02DRAFT_38444</name>
</gene>
<dbReference type="GO" id="GO:0051123">
    <property type="term" value="P:RNA polymerase II preinitiation complex assembly"/>
    <property type="evidence" value="ECO:0007669"/>
    <property type="project" value="TreeGrafter"/>
</dbReference>
<comment type="similarity">
    <text evidence="2">Belongs to the TAF12 family.</text>
</comment>
<feature type="compositionally biased region" description="Pro residues" evidence="6">
    <location>
        <begin position="387"/>
        <end position="397"/>
    </location>
</feature>
<evidence type="ECO:0000256" key="2">
    <source>
        <dbReference type="ARBA" id="ARBA00007530"/>
    </source>
</evidence>
<dbReference type="EMBL" id="JAKWFO010000008">
    <property type="protein sequence ID" value="KAI9633786.1"/>
    <property type="molecule type" value="Genomic_DNA"/>
</dbReference>
<dbReference type="GO" id="GO:0046982">
    <property type="term" value="F:protein heterodimerization activity"/>
    <property type="evidence" value="ECO:0007669"/>
    <property type="project" value="InterPro"/>
</dbReference>
<evidence type="ECO:0000256" key="6">
    <source>
        <dbReference type="SAM" id="MobiDB-lite"/>
    </source>
</evidence>
<feature type="region of interest" description="Disordered" evidence="6">
    <location>
        <begin position="123"/>
        <end position="183"/>
    </location>
</feature>
<dbReference type="SUPFAM" id="SSF47113">
    <property type="entry name" value="Histone-fold"/>
    <property type="match status" value="1"/>
</dbReference>
<dbReference type="GO" id="GO:0017025">
    <property type="term" value="F:TBP-class protein binding"/>
    <property type="evidence" value="ECO:0007669"/>
    <property type="project" value="TreeGrafter"/>
</dbReference>
<evidence type="ECO:0000256" key="1">
    <source>
        <dbReference type="ARBA" id="ARBA00004123"/>
    </source>
</evidence>
<organism evidence="8 9">
    <name type="scientific">Dioszegia hungarica</name>
    <dbReference type="NCBI Taxonomy" id="4972"/>
    <lineage>
        <taxon>Eukaryota</taxon>
        <taxon>Fungi</taxon>
        <taxon>Dikarya</taxon>
        <taxon>Basidiomycota</taxon>
        <taxon>Agaricomycotina</taxon>
        <taxon>Tremellomycetes</taxon>
        <taxon>Tremellales</taxon>
        <taxon>Bulleribasidiaceae</taxon>
        <taxon>Dioszegia</taxon>
    </lineage>
</organism>
<feature type="region of interest" description="Disordered" evidence="6">
    <location>
        <begin position="511"/>
        <end position="540"/>
    </location>
</feature>
<feature type="compositionally biased region" description="Low complexity" evidence="6">
    <location>
        <begin position="521"/>
        <end position="540"/>
    </location>
</feature>
<feature type="region of interest" description="Disordered" evidence="6">
    <location>
        <begin position="246"/>
        <end position="407"/>
    </location>
</feature>
<evidence type="ECO:0000313" key="9">
    <source>
        <dbReference type="Proteomes" id="UP001164286"/>
    </source>
</evidence>
<comment type="subcellular location">
    <subcellularLocation>
        <location evidence="1">Nucleus</location>
    </subcellularLocation>
</comment>
<dbReference type="GeneID" id="77729311"/>
<dbReference type="PANTHER" id="PTHR12264:SF21">
    <property type="entry name" value="TRANSCRIPTION INITIATION FACTOR TFIID SUBUNIT 12"/>
    <property type="match status" value="1"/>
</dbReference>
<dbReference type="InterPro" id="IPR037794">
    <property type="entry name" value="TAF12"/>
</dbReference>
<dbReference type="Pfam" id="PF03847">
    <property type="entry name" value="TFIID_20kDa"/>
    <property type="match status" value="1"/>
</dbReference>
<dbReference type="GO" id="GO:0003677">
    <property type="term" value="F:DNA binding"/>
    <property type="evidence" value="ECO:0007669"/>
    <property type="project" value="TreeGrafter"/>
</dbReference>
<dbReference type="InterPro" id="IPR009072">
    <property type="entry name" value="Histone-fold"/>
</dbReference>
<accession>A0AA38H459</accession>
<evidence type="ECO:0000313" key="8">
    <source>
        <dbReference type="EMBL" id="KAI9633786.1"/>
    </source>
</evidence>
<keyword evidence="5" id="KW-0539">Nucleus</keyword>
<feature type="compositionally biased region" description="Low complexity" evidence="6">
    <location>
        <begin position="246"/>
        <end position="267"/>
    </location>
</feature>
<feature type="compositionally biased region" description="Basic and acidic residues" evidence="6">
    <location>
        <begin position="398"/>
        <end position="407"/>
    </location>
</feature>
<keyword evidence="4" id="KW-0804">Transcription</keyword>
<keyword evidence="3" id="KW-0805">Transcription regulation</keyword>
<comment type="caution">
    <text evidence="8">The sequence shown here is derived from an EMBL/GenBank/DDBJ whole genome shotgun (WGS) entry which is preliminary data.</text>
</comment>
<proteinExistence type="inferred from homology"/>
<feature type="compositionally biased region" description="Low complexity" evidence="6">
    <location>
        <begin position="162"/>
        <end position="183"/>
    </location>
</feature>
<feature type="domain" description="Transcription initiation factor TFIID subunit 12" evidence="7">
    <location>
        <begin position="418"/>
        <end position="475"/>
    </location>
</feature>
<evidence type="ECO:0000256" key="5">
    <source>
        <dbReference type="ARBA" id="ARBA00023242"/>
    </source>
</evidence>
<dbReference type="GO" id="GO:0000124">
    <property type="term" value="C:SAGA complex"/>
    <property type="evidence" value="ECO:0007669"/>
    <property type="project" value="InterPro"/>
</dbReference>
<feature type="compositionally biased region" description="Low complexity" evidence="6">
    <location>
        <begin position="336"/>
        <end position="366"/>
    </location>
</feature>
<reference evidence="8" key="1">
    <citation type="journal article" date="2022" name="G3 (Bethesda)">
        <title>High quality genome of the basidiomycete yeast Dioszegia hungarica PDD-24b-2 isolated from cloud water.</title>
        <authorList>
            <person name="Jarrige D."/>
            <person name="Haridas S."/>
            <person name="Bleykasten-Grosshans C."/>
            <person name="Joly M."/>
            <person name="Nadalig T."/>
            <person name="Sancelme M."/>
            <person name="Vuilleumier S."/>
            <person name="Grigoriev I.V."/>
            <person name="Amato P."/>
            <person name="Bringel F."/>
        </authorList>
    </citation>
    <scope>NUCLEOTIDE SEQUENCE</scope>
    <source>
        <strain evidence="8">PDD-24b-2</strain>
    </source>
</reference>
<dbReference type="Proteomes" id="UP001164286">
    <property type="component" value="Unassembled WGS sequence"/>
</dbReference>
<keyword evidence="9" id="KW-1185">Reference proteome</keyword>
<dbReference type="GO" id="GO:0005669">
    <property type="term" value="C:transcription factor TFIID complex"/>
    <property type="evidence" value="ECO:0007669"/>
    <property type="project" value="InterPro"/>
</dbReference>
<name>A0AA38H459_9TREE</name>
<protein>
    <recommendedName>
        <fullName evidence="7">Transcription initiation factor TFIID subunit 12 domain-containing protein</fullName>
    </recommendedName>
</protein>
<sequence>MAPTPARPPAGTPGSQATKAATQKGNMSSILSNVDQLFITARKGALNIGSSTYLRGAILEHHRYIIFHAIKGGKSNPLLDIPESLDPSLMPMGQPSLIPPAKWTQLITAAEAEARQKLAEGTLTAPKLEPSASTASTPASSPASTTIGVRPPSMAGRPQVRPAGATGAGSPAPSAAPSPAGTPLLAPAIIRQAPPPGVMKGDELKRWASMPAAERVEHMRNEPELKRRFEQSVNWYRGQARAKEMAAAQAQASQAQAGHSAGQNQAGPSNSQPSATLAKPNTTTTPARPPPTNTSASTIAIPTLPPTLQSSNPTPVLGNPGFTLAQPPPPRSNNALQGQGSSTSTLQSSSNFGPSGANAGSGSAGPSHPPPPLRDHHLDPALAGAYVPPPPMPPAPRRIPEEPEADRRKRKYREWTAEMGAGLEVELGLDEILNEVVDKFILDVTRAGIRLSKHRKSDKVELKDLAFYVDKQYHMTVPGFDAHVPKPLHLPVDTEERKRLRAVIPRTMKKAEEEAPAVAGAKASGTRDASAAAAKEGGAA</sequence>
<feature type="compositionally biased region" description="Low complexity" evidence="6">
    <location>
        <begin position="130"/>
        <end position="146"/>
    </location>
</feature>
<dbReference type="RefSeq" id="XP_052943563.1">
    <property type="nucleotide sequence ID" value="XM_053090106.1"/>
</dbReference>
<evidence type="ECO:0000256" key="3">
    <source>
        <dbReference type="ARBA" id="ARBA00023015"/>
    </source>
</evidence>
<evidence type="ECO:0000256" key="4">
    <source>
        <dbReference type="ARBA" id="ARBA00023163"/>
    </source>
</evidence>